<evidence type="ECO:0000256" key="16">
    <source>
        <dbReference type="ARBA" id="ARBA00034438"/>
    </source>
</evidence>
<dbReference type="PROSITE" id="PS00518">
    <property type="entry name" value="ZF_RING_1"/>
    <property type="match status" value="1"/>
</dbReference>
<dbReference type="VEuPathDB" id="FungiDB:SeMB42_g07209"/>
<evidence type="ECO:0000256" key="9">
    <source>
        <dbReference type="ARBA" id="ARBA00022786"/>
    </source>
</evidence>
<sequence>MASANDSSRPEHSRPGFQFWTDPSIPIVSGQAGRLHPPTSTSSLPNPSITKISPLANASTYSSIAIKALNYLPSTTRTRMVILRVSQLDAESLDTELTRLAEEAFWRIFTHFDEWKERYKPEATALVHLAISGLVYTHGASYGSQLLNLKYRNEHAHGGKLACAMRDAQTTRLQRGMHVVAHVCVPYAAARLRRHAWRLCETWRRALHGVEAAWGLACVLNLMVFLYDGRYRSVVDRVLGMRLVYGTRDAGRQVSFEFMNRQLVWHAFTEFMMYVIPLVNLSSLRTRIARTLQGNSGQAHGNLHGSVCAICFGRSGNVRTSYVHTPYKSGCGHVYCYYCVKSAMMADPRFPCPRCGEVITSIEKVV</sequence>
<dbReference type="OrthoDB" id="1701437at2759"/>
<dbReference type="GO" id="GO:0008270">
    <property type="term" value="F:zinc ion binding"/>
    <property type="evidence" value="ECO:0007669"/>
    <property type="project" value="UniProtKB-KW"/>
</dbReference>
<evidence type="ECO:0000256" key="17">
    <source>
        <dbReference type="ARBA" id="ARBA00034523"/>
    </source>
</evidence>
<organism evidence="21 22">
    <name type="scientific">Synchytrium endobioticum</name>
    <dbReference type="NCBI Taxonomy" id="286115"/>
    <lineage>
        <taxon>Eukaryota</taxon>
        <taxon>Fungi</taxon>
        <taxon>Fungi incertae sedis</taxon>
        <taxon>Chytridiomycota</taxon>
        <taxon>Chytridiomycota incertae sedis</taxon>
        <taxon>Chytridiomycetes</taxon>
        <taxon>Synchytriales</taxon>
        <taxon>Synchytriaceae</taxon>
        <taxon>Synchytrium</taxon>
    </lineage>
</organism>
<evidence type="ECO:0000259" key="20">
    <source>
        <dbReference type="PROSITE" id="PS50089"/>
    </source>
</evidence>
<accession>A0A507DDU9</accession>
<dbReference type="InterPro" id="IPR045859">
    <property type="entry name" value="RING-HC_PEX2"/>
</dbReference>
<comment type="similarity">
    <text evidence="3">Belongs to the pex2/pex10/pex12 family.</text>
</comment>
<keyword evidence="5" id="KW-0808">Transferase</keyword>
<evidence type="ECO:0000256" key="15">
    <source>
        <dbReference type="ARBA" id="ARBA00032511"/>
    </source>
</evidence>
<dbReference type="GO" id="GO:0016562">
    <property type="term" value="P:protein import into peroxisome matrix, receptor recycling"/>
    <property type="evidence" value="ECO:0007669"/>
    <property type="project" value="UniProtKB-ARBA"/>
</dbReference>
<dbReference type="EMBL" id="QEAM01000034">
    <property type="protein sequence ID" value="TPX49427.1"/>
    <property type="molecule type" value="Genomic_DNA"/>
</dbReference>
<evidence type="ECO:0000256" key="18">
    <source>
        <dbReference type="PROSITE-ProRule" id="PRU00175"/>
    </source>
</evidence>
<dbReference type="InterPro" id="IPR013083">
    <property type="entry name" value="Znf_RING/FYVE/PHD"/>
</dbReference>
<evidence type="ECO:0000256" key="1">
    <source>
        <dbReference type="ARBA" id="ARBA00004585"/>
    </source>
</evidence>
<evidence type="ECO:0000256" key="13">
    <source>
        <dbReference type="ARBA" id="ARBA00023136"/>
    </source>
</evidence>
<keyword evidence="7" id="KW-0479">Metal-binding</keyword>
<evidence type="ECO:0000256" key="3">
    <source>
        <dbReference type="ARBA" id="ARBA00008704"/>
    </source>
</evidence>
<dbReference type="PANTHER" id="PTHR48178:SF1">
    <property type="entry name" value="PEROXISOME BIOGENESIS FACTOR 2"/>
    <property type="match status" value="1"/>
</dbReference>
<feature type="domain" description="RING-type" evidence="20">
    <location>
        <begin position="308"/>
        <end position="355"/>
    </location>
</feature>
<evidence type="ECO:0000256" key="5">
    <source>
        <dbReference type="ARBA" id="ARBA00022679"/>
    </source>
</evidence>
<feature type="region of interest" description="Disordered" evidence="19">
    <location>
        <begin position="1"/>
        <end position="20"/>
    </location>
</feature>
<evidence type="ECO:0000256" key="11">
    <source>
        <dbReference type="ARBA" id="ARBA00022927"/>
    </source>
</evidence>
<comment type="pathway">
    <text evidence="2">Protein modification; protein ubiquitination.</text>
</comment>
<dbReference type="GO" id="GO:0061630">
    <property type="term" value="F:ubiquitin protein ligase activity"/>
    <property type="evidence" value="ECO:0007669"/>
    <property type="project" value="UniProtKB-EC"/>
</dbReference>
<keyword evidence="6" id="KW-0812">Transmembrane</keyword>
<keyword evidence="9" id="KW-0833">Ubl conjugation pathway</keyword>
<keyword evidence="4" id="KW-0813">Transport</keyword>
<dbReference type="AlphaFoldDB" id="A0A507DDU9"/>
<dbReference type="InterPro" id="IPR025654">
    <property type="entry name" value="PEX2/10"/>
</dbReference>
<protein>
    <recommendedName>
        <fullName evidence="17">RING-type E3 ubiquitin transferase (cysteine targeting)</fullName>
        <ecNumber evidence="17">2.3.2.36</ecNumber>
    </recommendedName>
    <alternativeName>
        <fullName evidence="15">Peroxin-2</fullName>
    </alternativeName>
</protein>
<gene>
    <name evidence="21" type="ORF">SeLEV6574_g01501</name>
</gene>
<evidence type="ECO:0000256" key="12">
    <source>
        <dbReference type="ARBA" id="ARBA00022989"/>
    </source>
</evidence>
<evidence type="ECO:0000313" key="21">
    <source>
        <dbReference type="EMBL" id="TPX49427.1"/>
    </source>
</evidence>
<comment type="subcellular location">
    <subcellularLocation>
        <location evidence="1">Peroxisome membrane</location>
        <topology evidence="1">Multi-pass membrane protein</topology>
    </subcellularLocation>
</comment>
<evidence type="ECO:0000256" key="7">
    <source>
        <dbReference type="ARBA" id="ARBA00022723"/>
    </source>
</evidence>
<proteinExistence type="inferred from homology"/>
<keyword evidence="13" id="KW-0472">Membrane</keyword>
<dbReference type="EC" id="2.3.2.36" evidence="17"/>
<evidence type="ECO:0000313" key="22">
    <source>
        <dbReference type="Proteomes" id="UP000320475"/>
    </source>
</evidence>
<evidence type="ECO:0000256" key="14">
    <source>
        <dbReference type="ARBA" id="ARBA00023140"/>
    </source>
</evidence>
<dbReference type="Gene3D" id="3.30.40.10">
    <property type="entry name" value="Zinc/RING finger domain, C3HC4 (zinc finger)"/>
    <property type="match status" value="1"/>
</dbReference>
<dbReference type="PROSITE" id="PS50089">
    <property type="entry name" value="ZF_RING_2"/>
    <property type="match status" value="1"/>
</dbReference>
<evidence type="ECO:0000256" key="4">
    <source>
        <dbReference type="ARBA" id="ARBA00022448"/>
    </source>
</evidence>
<dbReference type="SUPFAM" id="SSF57850">
    <property type="entry name" value="RING/U-box"/>
    <property type="match status" value="1"/>
</dbReference>
<keyword evidence="11" id="KW-0653">Protein transport</keyword>
<dbReference type="Pfam" id="PF04757">
    <property type="entry name" value="Pex2_Pex12"/>
    <property type="match status" value="1"/>
</dbReference>
<keyword evidence="8 18" id="KW-0863">Zinc-finger</keyword>
<dbReference type="Proteomes" id="UP000320475">
    <property type="component" value="Unassembled WGS sequence"/>
</dbReference>
<dbReference type="PANTHER" id="PTHR48178">
    <property type="entry name" value="PEROXISOME BIOGENESIS FACTOR 2"/>
    <property type="match status" value="1"/>
</dbReference>
<evidence type="ECO:0000256" key="6">
    <source>
        <dbReference type="ARBA" id="ARBA00022692"/>
    </source>
</evidence>
<keyword evidence="10" id="KW-0862">Zinc</keyword>
<dbReference type="GO" id="GO:0016567">
    <property type="term" value="P:protein ubiquitination"/>
    <property type="evidence" value="ECO:0007669"/>
    <property type="project" value="UniProtKB-ARBA"/>
</dbReference>
<dbReference type="CDD" id="cd16526">
    <property type="entry name" value="RING-HC_PEX2"/>
    <property type="match status" value="1"/>
</dbReference>
<evidence type="ECO:0000256" key="10">
    <source>
        <dbReference type="ARBA" id="ARBA00022833"/>
    </source>
</evidence>
<name>A0A507DDU9_9FUNG</name>
<evidence type="ECO:0000256" key="19">
    <source>
        <dbReference type="SAM" id="MobiDB-lite"/>
    </source>
</evidence>
<dbReference type="InterPro" id="IPR001841">
    <property type="entry name" value="Znf_RING"/>
</dbReference>
<dbReference type="SMART" id="SM00184">
    <property type="entry name" value="RING"/>
    <property type="match status" value="1"/>
</dbReference>
<evidence type="ECO:0000256" key="8">
    <source>
        <dbReference type="ARBA" id="ARBA00022771"/>
    </source>
</evidence>
<keyword evidence="12" id="KW-1133">Transmembrane helix</keyword>
<comment type="catalytic activity">
    <reaction evidence="16">
        <text>[E2 ubiquitin-conjugating enzyme]-S-ubiquitinyl-L-cysteine + [acceptor protein]-L-cysteine = [E2 ubiquitin-conjugating enzyme]-L-cysteine + [acceptor protein]-S-ubiquitinyl-L-cysteine.</text>
        <dbReference type="EC" id="2.3.2.36"/>
    </reaction>
</comment>
<evidence type="ECO:0000256" key="2">
    <source>
        <dbReference type="ARBA" id="ARBA00004906"/>
    </source>
</evidence>
<comment type="caution">
    <text evidence="21">The sequence shown here is derived from an EMBL/GenBank/DDBJ whole genome shotgun (WGS) entry which is preliminary data.</text>
</comment>
<reference evidence="21 22" key="1">
    <citation type="journal article" date="2019" name="Sci. Rep.">
        <title>Comparative genomics of chytrid fungi reveal insights into the obligate biotrophic and pathogenic lifestyle of Synchytrium endobioticum.</title>
        <authorList>
            <person name="van de Vossenberg B.T.L.H."/>
            <person name="Warris S."/>
            <person name="Nguyen H.D.T."/>
            <person name="van Gent-Pelzer M.P.E."/>
            <person name="Joly D.L."/>
            <person name="van de Geest H.C."/>
            <person name="Bonants P.J.M."/>
            <person name="Smith D.S."/>
            <person name="Levesque C.A."/>
            <person name="van der Lee T.A.J."/>
        </authorList>
    </citation>
    <scope>NUCLEOTIDE SEQUENCE [LARGE SCALE GENOMIC DNA]</scope>
    <source>
        <strain evidence="21 22">LEV6574</strain>
    </source>
</reference>
<dbReference type="GO" id="GO:0005778">
    <property type="term" value="C:peroxisomal membrane"/>
    <property type="evidence" value="ECO:0007669"/>
    <property type="project" value="UniProtKB-SubCell"/>
</dbReference>
<dbReference type="InterPro" id="IPR017907">
    <property type="entry name" value="Znf_RING_CS"/>
</dbReference>
<keyword evidence="14" id="KW-0576">Peroxisome</keyword>
<dbReference type="InterPro" id="IPR006845">
    <property type="entry name" value="Pex_N"/>
</dbReference>